<reference evidence="1" key="1">
    <citation type="submission" date="2018-05" db="EMBL/GenBank/DDBJ databases">
        <authorList>
            <person name="Lanie J.A."/>
            <person name="Ng W.-L."/>
            <person name="Kazmierczak K.M."/>
            <person name="Andrzejewski T.M."/>
            <person name="Davidsen T.M."/>
            <person name="Wayne K.J."/>
            <person name="Tettelin H."/>
            <person name="Glass J.I."/>
            <person name="Rusch D."/>
            <person name="Podicherti R."/>
            <person name="Tsui H.-C.T."/>
            <person name="Winkler M.E."/>
        </authorList>
    </citation>
    <scope>NUCLEOTIDE SEQUENCE</scope>
</reference>
<name>A0A382A918_9ZZZZ</name>
<accession>A0A382A918</accession>
<dbReference type="InterPro" id="IPR012668">
    <property type="entry name" value="CHP02466"/>
</dbReference>
<dbReference type="EMBL" id="UINC01024417">
    <property type="protein sequence ID" value="SVA97990.1"/>
    <property type="molecule type" value="Genomic_DNA"/>
</dbReference>
<dbReference type="AlphaFoldDB" id="A0A382A918"/>
<gene>
    <name evidence="1" type="ORF">METZ01_LOCUS150844</name>
</gene>
<dbReference type="Pfam" id="PF13759">
    <property type="entry name" value="2OG-FeII_Oxy_5"/>
    <property type="match status" value="1"/>
</dbReference>
<sequence>MDPDVPFDDGANVNYKGYTSVQKRFWSNSPTYGKEFKNPAFKEVFDFINKSADKFIKHLQIDTTHQQIKMTNAFLNFGNSTGSGLHDHEGALFSYTYYFNLEGTLPSLWFLSPIYNGPKGLFPWNGLQYTREWRHEYECQPIVGDLFLFPAYLLHGTNEINEDYNRWLFNGDYFVFSDNIPNFPPTID</sequence>
<evidence type="ECO:0008006" key="2">
    <source>
        <dbReference type="Google" id="ProtNLM"/>
    </source>
</evidence>
<evidence type="ECO:0000313" key="1">
    <source>
        <dbReference type="EMBL" id="SVA97990.1"/>
    </source>
</evidence>
<protein>
    <recommendedName>
        <fullName evidence="2">Prolyl 4-hydroxylase alpha subunit Fe(2+) 2OG dioxygenase domain-containing protein</fullName>
    </recommendedName>
</protein>
<organism evidence="1">
    <name type="scientific">marine metagenome</name>
    <dbReference type="NCBI Taxonomy" id="408172"/>
    <lineage>
        <taxon>unclassified sequences</taxon>
        <taxon>metagenomes</taxon>
        <taxon>ecological metagenomes</taxon>
    </lineage>
</organism>
<proteinExistence type="predicted"/>
<dbReference type="Gene3D" id="2.60.120.620">
    <property type="entry name" value="q2cbj1_9rhob like domain"/>
    <property type="match status" value="1"/>
</dbReference>